<evidence type="ECO:0000313" key="2">
    <source>
        <dbReference type="EMBL" id="KAK4516531.1"/>
    </source>
</evidence>
<name>A0AAN7I104_9FUNG</name>
<feature type="compositionally biased region" description="Polar residues" evidence="1">
    <location>
        <begin position="71"/>
        <end position="85"/>
    </location>
</feature>
<sequence length="332" mass="37273">MSSSSSNDKVDTGLGNYKEYEHAADQDIRRQKEQKGRANYNKPNINLDVNQEATREDNTDDNKTTLHHGQLDSQTTVKEASDKNSISSDTEYAFDIIMKPSGSEAQELHRDTTLMDTERFLMNASSMPIASNQQDAQVLLPPAIQALLDSYISGIDSDLNSKVYKVPIAETTPLEVATHGNLFDYKSLIAERIQSAEEQIRIKHDELIQDQQQIDDLKRKIHHLSTTVITTTTSLSRPIFSMEVVESGPDKTMYVYKHIQPTPSAVTAQQQQSQPDLGTFVTHSLPSLPPTKTPDLETDQQESRTEQNVPSTAINSTPFYNLVQKQTNEEDY</sequence>
<feature type="compositionally biased region" description="Basic and acidic residues" evidence="1">
    <location>
        <begin position="53"/>
        <end position="64"/>
    </location>
</feature>
<feature type="region of interest" description="Disordered" evidence="1">
    <location>
        <begin position="265"/>
        <end position="332"/>
    </location>
</feature>
<feature type="region of interest" description="Disordered" evidence="1">
    <location>
        <begin position="1"/>
        <end position="85"/>
    </location>
</feature>
<dbReference type="AlphaFoldDB" id="A0AAN7I104"/>
<feature type="compositionally biased region" description="Polar residues" evidence="1">
    <location>
        <begin position="41"/>
        <end position="52"/>
    </location>
</feature>
<feature type="compositionally biased region" description="Polar residues" evidence="1">
    <location>
        <begin position="306"/>
        <end position="326"/>
    </location>
</feature>
<gene>
    <name evidence="2" type="ORF">ATC70_011505</name>
</gene>
<accession>A0AAN7I104</accession>
<reference evidence="2 3" key="1">
    <citation type="submission" date="2022-11" db="EMBL/GenBank/DDBJ databases">
        <title>Mucor velutinosus strain NIH1002 WGS.</title>
        <authorList>
            <person name="Subramanian P."/>
            <person name="Mullikin J.C."/>
            <person name="Segre J.A."/>
            <person name="Zelazny A.M."/>
        </authorList>
    </citation>
    <scope>NUCLEOTIDE SEQUENCE [LARGE SCALE GENOMIC DNA]</scope>
    <source>
        <strain evidence="2 3">NIH1002</strain>
    </source>
</reference>
<dbReference type="GeneID" id="89955191"/>
<comment type="caution">
    <text evidence="2">The sequence shown here is derived from an EMBL/GenBank/DDBJ whole genome shotgun (WGS) entry which is preliminary data.</text>
</comment>
<keyword evidence="3" id="KW-1185">Reference proteome</keyword>
<feature type="compositionally biased region" description="Basic and acidic residues" evidence="1">
    <location>
        <begin position="18"/>
        <end position="36"/>
    </location>
</feature>
<dbReference type="EMBL" id="JASEJX010000014">
    <property type="protein sequence ID" value="KAK4516531.1"/>
    <property type="molecule type" value="Genomic_DNA"/>
</dbReference>
<protein>
    <submittedName>
        <fullName evidence="2">Uncharacterized protein</fullName>
    </submittedName>
</protein>
<evidence type="ECO:0000313" key="3">
    <source>
        <dbReference type="Proteomes" id="UP001304243"/>
    </source>
</evidence>
<feature type="compositionally biased region" description="Polar residues" evidence="1">
    <location>
        <begin position="265"/>
        <end position="285"/>
    </location>
</feature>
<organism evidence="2 3">
    <name type="scientific">Mucor velutinosus</name>
    <dbReference type="NCBI Taxonomy" id="708070"/>
    <lineage>
        <taxon>Eukaryota</taxon>
        <taxon>Fungi</taxon>
        <taxon>Fungi incertae sedis</taxon>
        <taxon>Mucoromycota</taxon>
        <taxon>Mucoromycotina</taxon>
        <taxon>Mucoromycetes</taxon>
        <taxon>Mucorales</taxon>
        <taxon>Mucorineae</taxon>
        <taxon>Mucoraceae</taxon>
        <taxon>Mucor</taxon>
    </lineage>
</organism>
<evidence type="ECO:0000256" key="1">
    <source>
        <dbReference type="SAM" id="MobiDB-lite"/>
    </source>
</evidence>
<proteinExistence type="predicted"/>
<dbReference type="RefSeq" id="XP_064683197.1">
    <property type="nucleotide sequence ID" value="XM_064830695.1"/>
</dbReference>
<dbReference type="Proteomes" id="UP001304243">
    <property type="component" value="Unassembled WGS sequence"/>
</dbReference>